<sequence>MKRTVYLLLFVLLLLAGCNNTKEVTKDGIEEEFTMEGKILEISKEGNGIFMETDSISRIFIHLPNKNDLTKYEVGDEVIVSIEDGAIQESDPPQARALNIKHKNDKS</sequence>
<evidence type="ECO:0000256" key="1">
    <source>
        <dbReference type="SAM" id="SignalP"/>
    </source>
</evidence>
<dbReference type="GeneID" id="301142521"/>
<feature type="signal peptide" evidence="1">
    <location>
        <begin position="1"/>
        <end position="21"/>
    </location>
</feature>
<dbReference type="RefSeq" id="WP_066233570.1">
    <property type="nucleotide sequence ID" value="NZ_JARTFQ010000006.1"/>
</dbReference>
<dbReference type="EMBL" id="JARTFS010000006">
    <property type="protein sequence ID" value="MED4401576.1"/>
    <property type="molecule type" value="Genomic_DNA"/>
</dbReference>
<evidence type="ECO:0000313" key="2">
    <source>
        <dbReference type="EMBL" id="MED4401576.1"/>
    </source>
</evidence>
<proteinExistence type="predicted"/>
<feature type="chain" id="PRO_5045883845" evidence="1">
    <location>
        <begin position="22"/>
        <end position="107"/>
    </location>
</feature>
<comment type="caution">
    <text evidence="2">The sequence shown here is derived from an EMBL/GenBank/DDBJ whole genome shotgun (WGS) entry which is preliminary data.</text>
</comment>
<name>A0ABU6P0E0_9BACI</name>
<protein>
    <submittedName>
        <fullName evidence="2">DUF3221 domain-containing protein</fullName>
    </submittedName>
</protein>
<organism evidence="2 3">
    <name type="scientific">Metabacillus fastidiosus</name>
    <dbReference type="NCBI Taxonomy" id="1458"/>
    <lineage>
        <taxon>Bacteria</taxon>
        <taxon>Bacillati</taxon>
        <taxon>Bacillota</taxon>
        <taxon>Bacilli</taxon>
        <taxon>Bacillales</taxon>
        <taxon>Bacillaceae</taxon>
        <taxon>Metabacillus</taxon>
    </lineage>
</organism>
<gene>
    <name evidence="2" type="ORF">P9271_09640</name>
</gene>
<dbReference type="Proteomes" id="UP001342826">
    <property type="component" value="Unassembled WGS sequence"/>
</dbReference>
<accession>A0ABU6P0E0</accession>
<dbReference type="Pfam" id="PF11518">
    <property type="entry name" value="DUF3221"/>
    <property type="match status" value="1"/>
</dbReference>
<keyword evidence="1" id="KW-0732">Signal</keyword>
<dbReference type="InterPro" id="IPR021598">
    <property type="entry name" value="DUF3221"/>
</dbReference>
<dbReference type="PROSITE" id="PS51257">
    <property type="entry name" value="PROKAR_LIPOPROTEIN"/>
    <property type="match status" value="1"/>
</dbReference>
<reference evidence="2 3" key="1">
    <citation type="submission" date="2023-03" db="EMBL/GenBank/DDBJ databases">
        <title>Bacillus Genome Sequencing.</title>
        <authorList>
            <person name="Dunlap C."/>
        </authorList>
    </citation>
    <scope>NUCLEOTIDE SEQUENCE [LARGE SCALE GENOMIC DNA]</scope>
    <source>
        <strain evidence="2 3">NRS-1717</strain>
    </source>
</reference>
<evidence type="ECO:0000313" key="3">
    <source>
        <dbReference type="Proteomes" id="UP001342826"/>
    </source>
</evidence>
<keyword evidence="3" id="KW-1185">Reference proteome</keyword>